<name>A0AAN7H300_9PEZI</name>
<comment type="caution">
    <text evidence="3">The sequence shown here is derived from an EMBL/GenBank/DDBJ whole genome shotgun (WGS) entry which is preliminary data.</text>
</comment>
<dbReference type="GO" id="GO:0003959">
    <property type="term" value="F:NADPH dehydrogenase activity"/>
    <property type="evidence" value="ECO:0007669"/>
    <property type="project" value="TreeGrafter"/>
</dbReference>
<gene>
    <name evidence="3" type="ORF">QBC38DRAFT_480094</name>
</gene>
<keyword evidence="4" id="KW-1185">Reference proteome</keyword>
<reference evidence="3" key="2">
    <citation type="submission" date="2023-05" db="EMBL/GenBank/DDBJ databases">
        <authorList>
            <consortium name="Lawrence Berkeley National Laboratory"/>
            <person name="Steindorff A."/>
            <person name="Hensen N."/>
            <person name="Bonometti L."/>
            <person name="Westerberg I."/>
            <person name="Brannstrom I.O."/>
            <person name="Guillou S."/>
            <person name="Cros-Aarteil S."/>
            <person name="Calhoun S."/>
            <person name="Haridas S."/>
            <person name="Kuo A."/>
            <person name="Mondo S."/>
            <person name="Pangilinan J."/>
            <person name="Riley R."/>
            <person name="Labutti K."/>
            <person name="Andreopoulos B."/>
            <person name="Lipzen A."/>
            <person name="Chen C."/>
            <person name="Yanf M."/>
            <person name="Daum C."/>
            <person name="Ng V."/>
            <person name="Clum A."/>
            <person name="Ohm R."/>
            <person name="Martin F."/>
            <person name="Silar P."/>
            <person name="Natvig D."/>
            <person name="Lalanne C."/>
            <person name="Gautier V."/>
            <person name="Ament-Velasquez S.L."/>
            <person name="Kruys A."/>
            <person name="Hutchinson M.I."/>
            <person name="Powell A.J."/>
            <person name="Barry K."/>
            <person name="Miller A.N."/>
            <person name="Grigoriev I.V."/>
            <person name="Debuchy R."/>
            <person name="Gladieux P."/>
            <person name="Thoren M.H."/>
            <person name="Johannesson H."/>
        </authorList>
    </citation>
    <scope>NUCLEOTIDE SEQUENCE</scope>
    <source>
        <strain evidence="3">CBS 990.96</strain>
    </source>
</reference>
<reference evidence="3" key="1">
    <citation type="journal article" date="2023" name="Mol. Phylogenet. Evol.">
        <title>Genome-scale phylogeny and comparative genomics of the fungal order Sordariales.</title>
        <authorList>
            <person name="Hensen N."/>
            <person name="Bonometti L."/>
            <person name="Westerberg I."/>
            <person name="Brannstrom I.O."/>
            <person name="Guillou S."/>
            <person name="Cros-Aarteil S."/>
            <person name="Calhoun S."/>
            <person name="Haridas S."/>
            <person name="Kuo A."/>
            <person name="Mondo S."/>
            <person name="Pangilinan J."/>
            <person name="Riley R."/>
            <person name="LaButti K."/>
            <person name="Andreopoulos B."/>
            <person name="Lipzen A."/>
            <person name="Chen C."/>
            <person name="Yan M."/>
            <person name="Daum C."/>
            <person name="Ng V."/>
            <person name="Clum A."/>
            <person name="Steindorff A."/>
            <person name="Ohm R.A."/>
            <person name="Martin F."/>
            <person name="Silar P."/>
            <person name="Natvig D.O."/>
            <person name="Lalanne C."/>
            <person name="Gautier V."/>
            <person name="Ament-Velasquez S.L."/>
            <person name="Kruys A."/>
            <person name="Hutchinson M.I."/>
            <person name="Powell A.J."/>
            <person name="Barry K."/>
            <person name="Miller A.N."/>
            <person name="Grigoriev I.V."/>
            <person name="Debuchy R."/>
            <person name="Gladieux P."/>
            <person name="Hiltunen Thoren M."/>
            <person name="Johannesson H."/>
        </authorList>
    </citation>
    <scope>NUCLEOTIDE SEQUENCE</scope>
    <source>
        <strain evidence="3">CBS 990.96</strain>
    </source>
</reference>
<dbReference type="InterPro" id="IPR001155">
    <property type="entry name" value="OxRdtase_FMN_N"/>
</dbReference>
<feature type="domain" description="NADH:flavin oxidoreductase/NADH oxidase N-terminal" evidence="2">
    <location>
        <begin position="6"/>
        <end position="346"/>
    </location>
</feature>
<proteinExistence type="predicted"/>
<sequence>MSQSNLFKPLTLSPSLPPLSHRIALAPLTRYRADDAHVPIVPLVSKYYTQRASSIPGTLLVTEATFISPSAGGYANVPGIYTPAQISAWKEIVSSVHSQGGIIFLQLWSLGRAAHQDEAEKEGFQVHSASDIPIPESEGGGAVPKPMTIDEIKIRIQEYATAAKNAVLEAGFDGVEIHGANGYLVDQFLQSNSNQRTDSYGGSVENRSRFALEVIAAVTEAVGPERTAIRLSPWTTFQGMRMPDPIPQFSHLVSTIQEKYPNMAYLHFVQARVKGNKTAEEEDDESLDFALKIWKGPVLIAGNLDASSAKELVDEHYKERDNLVAVFGRYFISNPDLPFRVREGIPFSPYDRDTFYTPKSAVGYIDQAFSKEFEKVNGVRAQI</sequence>
<dbReference type="Gene3D" id="3.20.20.70">
    <property type="entry name" value="Aldolase class I"/>
    <property type="match status" value="1"/>
</dbReference>
<evidence type="ECO:0000256" key="1">
    <source>
        <dbReference type="ARBA" id="ARBA00022630"/>
    </source>
</evidence>
<dbReference type="PANTHER" id="PTHR22893">
    <property type="entry name" value="NADH OXIDOREDUCTASE-RELATED"/>
    <property type="match status" value="1"/>
</dbReference>
<dbReference type="InterPro" id="IPR045247">
    <property type="entry name" value="Oye-like"/>
</dbReference>
<evidence type="ECO:0000313" key="4">
    <source>
        <dbReference type="Proteomes" id="UP001301958"/>
    </source>
</evidence>
<accession>A0AAN7H300</accession>
<evidence type="ECO:0000313" key="3">
    <source>
        <dbReference type="EMBL" id="KAK4226564.1"/>
    </source>
</evidence>
<dbReference type="CDD" id="cd02933">
    <property type="entry name" value="OYE_like_FMN"/>
    <property type="match status" value="1"/>
</dbReference>
<dbReference type="InterPro" id="IPR013785">
    <property type="entry name" value="Aldolase_TIM"/>
</dbReference>
<dbReference type="SUPFAM" id="SSF51395">
    <property type="entry name" value="FMN-linked oxidoreductases"/>
    <property type="match status" value="1"/>
</dbReference>
<protein>
    <recommendedName>
        <fullName evidence="2">NADH:flavin oxidoreductase/NADH oxidase N-terminal domain-containing protein</fullName>
    </recommendedName>
</protein>
<keyword evidence="1" id="KW-0285">Flavoprotein</keyword>
<dbReference type="AlphaFoldDB" id="A0AAN7H300"/>
<dbReference type="Pfam" id="PF00724">
    <property type="entry name" value="Oxidored_FMN"/>
    <property type="match status" value="1"/>
</dbReference>
<dbReference type="PANTHER" id="PTHR22893:SF91">
    <property type="entry name" value="NADPH DEHYDROGENASE 2-RELATED"/>
    <property type="match status" value="1"/>
</dbReference>
<evidence type="ECO:0000259" key="2">
    <source>
        <dbReference type="Pfam" id="PF00724"/>
    </source>
</evidence>
<dbReference type="Proteomes" id="UP001301958">
    <property type="component" value="Unassembled WGS sequence"/>
</dbReference>
<dbReference type="EMBL" id="MU865345">
    <property type="protein sequence ID" value="KAK4226564.1"/>
    <property type="molecule type" value="Genomic_DNA"/>
</dbReference>
<dbReference type="FunFam" id="3.20.20.70:FF:000138">
    <property type="entry name" value="NADPH dehydrogenase 1"/>
    <property type="match status" value="1"/>
</dbReference>
<organism evidence="3 4">
    <name type="scientific">Podospora fimiseda</name>
    <dbReference type="NCBI Taxonomy" id="252190"/>
    <lineage>
        <taxon>Eukaryota</taxon>
        <taxon>Fungi</taxon>
        <taxon>Dikarya</taxon>
        <taxon>Ascomycota</taxon>
        <taxon>Pezizomycotina</taxon>
        <taxon>Sordariomycetes</taxon>
        <taxon>Sordariomycetidae</taxon>
        <taxon>Sordariales</taxon>
        <taxon>Podosporaceae</taxon>
        <taxon>Podospora</taxon>
    </lineage>
</organism>
<dbReference type="GO" id="GO:0010181">
    <property type="term" value="F:FMN binding"/>
    <property type="evidence" value="ECO:0007669"/>
    <property type="project" value="InterPro"/>
</dbReference>